<accession>A0A1D9QJK3</accession>
<sequence length="100" mass="11055">MAMSIACLVAKDGKTGKNPYNLAIRMALEYVPTRLFVLPLAFCSALKVAHTLTPEIREKGEKFWKTSENAQPNADTVEQVFTKTLCDIKRIVVSEVILGA</sequence>
<proteinExistence type="predicted"/>
<evidence type="ECO:0000313" key="1">
    <source>
        <dbReference type="EMBL" id="APA15071.1"/>
    </source>
</evidence>
<dbReference type="EMBL" id="CP017827">
    <property type="protein sequence ID" value="APA15071.1"/>
    <property type="molecule type" value="Genomic_DNA"/>
</dbReference>
<reference evidence="2" key="1">
    <citation type="journal article" date="2017" name="Genome Biol. Evol.">
        <title>The complete genome sequence of the phytopathogenic fungus Sclerotinia sclerotiorum reveals insights into the genome architecture of broad host range pathogens.</title>
        <authorList>
            <person name="Derbyshire M."/>
            <person name="Denton-Giles M."/>
            <person name="Hegedus D."/>
            <person name="Seifbarghy S."/>
            <person name="Rollins J."/>
            <person name="van Kan J."/>
            <person name="Seidl M.F."/>
            <person name="Faino L."/>
            <person name="Mbengue M."/>
            <person name="Navaud O."/>
            <person name="Raffaele S."/>
            <person name="Hammond-Kosack K."/>
            <person name="Heard S."/>
            <person name="Oliver R."/>
        </authorList>
    </citation>
    <scope>NUCLEOTIDE SEQUENCE [LARGE SCALE GENOMIC DNA]</scope>
    <source>
        <strain evidence="2">ATCC 18683 / 1980 / Ss-1</strain>
    </source>
</reference>
<dbReference type="Proteomes" id="UP000177798">
    <property type="component" value="Chromosome 14"/>
</dbReference>
<organism evidence="1 2">
    <name type="scientific">Sclerotinia sclerotiorum (strain ATCC 18683 / 1980 / Ss-1)</name>
    <name type="common">White mold</name>
    <name type="synonym">Whetzelinia sclerotiorum</name>
    <dbReference type="NCBI Taxonomy" id="665079"/>
    <lineage>
        <taxon>Eukaryota</taxon>
        <taxon>Fungi</taxon>
        <taxon>Dikarya</taxon>
        <taxon>Ascomycota</taxon>
        <taxon>Pezizomycotina</taxon>
        <taxon>Leotiomycetes</taxon>
        <taxon>Helotiales</taxon>
        <taxon>Sclerotiniaceae</taxon>
        <taxon>Sclerotinia</taxon>
    </lineage>
</organism>
<dbReference type="AlphaFoldDB" id="A0A1D9QJK3"/>
<dbReference type="VEuPathDB" id="FungiDB:sscle_14g098410"/>
<gene>
    <name evidence="1" type="ORF">sscle_14g098410</name>
</gene>
<protein>
    <submittedName>
        <fullName evidence="1">Uncharacterized protein</fullName>
    </submittedName>
</protein>
<name>A0A1D9QJK3_SCLS1</name>
<evidence type="ECO:0000313" key="2">
    <source>
        <dbReference type="Proteomes" id="UP000177798"/>
    </source>
</evidence>